<proteinExistence type="predicted"/>
<name>A0A8S5L9V3_9CAUD</name>
<accession>A0A8S5L9V3</accession>
<organism evidence="1">
    <name type="scientific">Myoviridae sp. ctPuP5</name>
    <dbReference type="NCBI Taxonomy" id="2823543"/>
    <lineage>
        <taxon>Viruses</taxon>
        <taxon>Duplodnaviria</taxon>
        <taxon>Heunggongvirae</taxon>
        <taxon>Uroviricota</taxon>
        <taxon>Caudoviricetes</taxon>
    </lineage>
</organism>
<evidence type="ECO:0000313" key="1">
    <source>
        <dbReference type="EMBL" id="DAD66663.1"/>
    </source>
</evidence>
<protein>
    <submittedName>
        <fullName evidence="1">Uncharacterized protein</fullName>
    </submittedName>
</protein>
<reference evidence="1" key="1">
    <citation type="journal article" date="2021" name="Proc. Natl. Acad. Sci. U.S.A.">
        <title>A Catalog of Tens of Thousands of Viruses from Human Metagenomes Reveals Hidden Associations with Chronic Diseases.</title>
        <authorList>
            <person name="Tisza M.J."/>
            <person name="Buck C.B."/>
        </authorList>
    </citation>
    <scope>NUCLEOTIDE SEQUENCE</scope>
    <source>
        <strain evidence="1">CtPuP5</strain>
    </source>
</reference>
<sequence>MKKKYSSFEEIKQDVENGVRVCWMNEGYFVSKLNDLYIIRWVFNTSFSGGKIELNKLDEFYSIC</sequence>
<dbReference type="EMBL" id="BK014662">
    <property type="protein sequence ID" value="DAD66663.1"/>
    <property type="molecule type" value="Genomic_DNA"/>
</dbReference>